<dbReference type="Proteomes" id="UP000441336">
    <property type="component" value="Unassembled WGS sequence"/>
</dbReference>
<name>A0A7K1TES9_9BACT</name>
<dbReference type="AlphaFoldDB" id="A0A7K1TES9"/>
<protein>
    <submittedName>
        <fullName evidence="3">Helix-turn-helix domain-containing protein</fullName>
    </submittedName>
</protein>
<feature type="region of interest" description="Disordered" evidence="1">
    <location>
        <begin position="101"/>
        <end position="135"/>
    </location>
</feature>
<proteinExistence type="predicted"/>
<dbReference type="InterPro" id="IPR041657">
    <property type="entry name" value="HTH_17"/>
</dbReference>
<reference evidence="3 4" key="1">
    <citation type="submission" date="2019-12" db="EMBL/GenBank/DDBJ databases">
        <title>Hymenobacter sp. HMF4947 Genome sequencing and assembly.</title>
        <authorList>
            <person name="Kang H."/>
            <person name="Cha I."/>
            <person name="Kim H."/>
            <person name="Joh K."/>
        </authorList>
    </citation>
    <scope>NUCLEOTIDE SEQUENCE [LARGE SCALE GENOMIC DNA]</scope>
    <source>
        <strain evidence="3 4">HMF4947</strain>
    </source>
</reference>
<evidence type="ECO:0000256" key="1">
    <source>
        <dbReference type="SAM" id="MobiDB-lite"/>
    </source>
</evidence>
<dbReference type="EMBL" id="WQKZ01000002">
    <property type="protein sequence ID" value="MVN76913.1"/>
    <property type="molecule type" value="Genomic_DNA"/>
</dbReference>
<keyword evidence="4" id="KW-1185">Reference proteome</keyword>
<dbReference type="RefSeq" id="WP_157565274.1">
    <property type="nucleotide sequence ID" value="NZ_WQKZ01000002.1"/>
</dbReference>
<accession>A0A7K1TES9</accession>
<evidence type="ECO:0000313" key="4">
    <source>
        <dbReference type="Proteomes" id="UP000441336"/>
    </source>
</evidence>
<organism evidence="3 4">
    <name type="scientific">Hymenobacter ginkgonis</name>
    <dbReference type="NCBI Taxonomy" id="2682976"/>
    <lineage>
        <taxon>Bacteria</taxon>
        <taxon>Pseudomonadati</taxon>
        <taxon>Bacteroidota</taxon>
        <taxon>Cytophagia</taxon>
        <taxon>Cytophagales</taxon>
        <taxon>Hymenobacteraceae</taxon>
        <taxon>Hymenobacter</taxon>
    </lineage>
</organism>
<gene>
    <name evidence="3" type="ORF">GO988_11315</name>
</gene>
<comment type="caution">
    <text evidence="3">The sequence shown here is derived from an EMBL/GenBank/DDBJ whole genome shotgun (WGS) entry which is preliminary data.</text>
</comment>
<dbReference type="Pfam" id="PF12728">
    <property type="entry name" value="HTH_17"/>
    <property type="match status" value="1"/>
</dbReference>
<sequence length="135" mass="15031">MLLDLSTSEQVNDLKQLMLEMRAELRDLRKAPVTNEPLMSIEEVAEYTRFERRTVEKWVADGEYGLGGKKIYLHAARYSGRLRFKRADVEQFGLGVGVLTPSVAGEAPQPTKAPAAKSTRKKSAPVDSRQALKVA</sequence>
<evidence type="ECO:0000313" key="3">
    <source>
        <dbReference type="EMBL" id="MVN76913.1"/>
    </source>
</evidence>
<evidence type="ECO:0000259" key="2">
    <source>
        <dbReference type="Pfam" id="PF12728"/>
    </source>
</evidence>
<feature type="domain" description="Helix-turn-helix" evidence="2">
    <location>
        <begin position="38"/>
        <end position="92"/>
    </location>
</feature>